<evidence type="ECO:0000256" key="1">
    <source>
        <dbReference type="SAM" id="Phobius"/>
    </source>
</evidence>
<name>A0A0D9WKT9_9ORYZ</name>
<evidence type="ECO:0000313" key="2">
    <source>
        <dbReference type="EnsemblPlants" id="LPERR06G00250.1"/>
    </source>
</evidence>
<evidence type="ECO:0000313" key="3">
    <source>
        <dbReference type="Proteomes" id="UP000032180"/>
    </source>
</evidence>
<reference evidence="2" key="3">
    <citation type="submission" date="2015-04" db="UniProtKB">
        <authorList>
            <consortium name="EnsemblPlants"/>
        </authorList>
    </citation>
    <scope>IDENTIFICATION</scope>
</reference>
<dbReference type="AlphaFoldDB" id="A0A0D9WKT9"/>
<dbReference type="Proteomes" id="UP000032180">
    <property type="component" value="Chromosome 6"/>
</dbReference>
<keyword evidence="1" id="KW-0812">Transmembrane</keyword>
<reference evidence="3" key="2">
    <citation type="submission" date="2013-12" db="EMBL/GenBank/DDBJ databases">
        <authorList>
            <person name="Yu Y."/>
            <person name="Lee S."/>
            <person name="de Baynast K."/>
            <person name="Wissotski M."/>
            <person name="Liu L."/>
            <person name="Talag J."/>
            <person name="Goicoechea J."/>
            <person name="Angelova A."/>
            <person name="Jetty R."/>
            <person name="Kudrna D."/>
            <person name="Golser W."/>
            <person name="Rivera L."/>
            <person name="Zhang J."/>
            <person name="Wing R."/>
        </authorList>
    </citation>
    <scope>NUCLEOTIDE SEQUENCE</scope>
</reference>
<dbReference type="HOGENOM" id="CLU_2907327_0_0_1"/>
<dbReference type="EnsemblPlants" id="LPERR06G00250.1">
    <property type="protein sequence ID" value="LPERR06G00250.1"/>
    <property type="gene ID" value="LPERR06G00250"/>
</dbReference>
<keyword evidence="3" id="KW-1185">Reference proteome</keyword>
<feature type="transmembrane region" description="Helical" evidence="1">
    <location>
        <begin position="12"/>
        <end position="31"/>
    </location>
</feature>
<organism evidence="2 3">
    <name type="scientific">Leersia perrieri</name>
    <dbReference type="NCBI Taxonomy" id="77586"/>
    <lineage>
        <taxon>Eukaryota</taxon>
        <taxon>Viridiplantae</taxon>
        <taxon>Streptophyta</taxon>
        <taxon>Embryophyta</taxon>
        <taxon>Tracheophyta</taxon>
        <taxon>Spermatophyta</taxon>
        <taxon>Magnoliopsida</taxon>
        <taxon>Liliopsida</taxon>
        <taxon>Poales</taxon>
        <taxon>Poaceae</taxon>
        <taxon>BOP clade</taxon>
        <taxon>Oryzoideae</taxon>
        <taxon>Oryzeae</taxon>
        <taxon>Oryzinae</taxon>
        <taxon>Leersia</taxon>
    </lineage>
</organism>
<keyword evidence="1" id="KW-0472">Membrane</keyword>
<protein>
    <submittedName>
        <fullName evidence="2">Uncharacterized protein</fullName>
    </submittedName>
</protein>
<proteinExistence type="predicted"/>
<reference evidence="2 3" key="1">
    <citation type="submission" date="2012-08" db="EMBL/GenBank/DDBJ databases">
        <title>Oryza genome evolution.</title>
        <authorList>
            <person name="Wing R.A."/>
        </authorList>
    </citation>
    <scope>NUCLEOTIDE SEQUENCE</scope>
</reference>
<keyword evidence="1" id="KW-1133">Transmembrane helix</keyword>
<accession>A0A0D9WKT9</accession>
<dbReference type="Gramene" id="LPERR06G00250.1">
    <property type="protein sequence ID" value="LPERR06G00250.1"/>
    <property type="gene ID" value="LPERR06G00250"/>
</dbReference>
<sequence length="62" mass="6881">MGLSRPVAFQNPAAVARFVLVPVGYFLSLWLKKYHSFCSSSAAPPFIRQRSVAPYRSHGSIL</sequence>